<evidence type="ECO:0000313" key="2">
    <source>
        <dbReference type="EMBL" id="KAG8170831.1"/>
    </source>
</evidence>
<reference evidence="2 3" key="1">
    <citation type="journal article" date="2022" name="Nat. Ecol. Evol.">
        <title>A masculinizing supergene underlies an exaggerated male reproductive morph in a spider.</title>
        <authorList>
            <person name="Hendrickx F."/>
            <person name="De Corte Z."/>
            <person name="Sonet G."/>
            <person name="Van Belleghem S.M."/>
            <person name="Kostlbacher S."/>
            <person name="Vangestel C."/>
        </authorList>
    </citation>
    <scope>NUCLEOTIDE SEQUENCE [LARGE SCALE GENOMIC DNA]</scope>
    <source>
        <strain evidence="2">W744_W776</strain>
    </source>
</reference>
<comment type="caution">
    <text evidence="2">The sequence shown here is derived from an EMBL/GenBank/DDBJ whole genome shotgun (WGS) entry which is preliminary data.</text>
</comment>
<organism evidence="2 3">
    <name type="scientific">Oedothorax gibbosus</name>
    <dbReference type="NCBI Taxonomy" id="931172"/>
    <lineage>
        <taxon>Eukaryota</taxon>
        <taxon>Metazoa</taxon>
        <taxon>Ecdysozoa</taxon>
        <taxon>Arthropoda</taxon>
        <taxon>Chelicerata</taxon>
        <taxon>Arachnida</taxon>
        <taxon>Araneae</taxon>
        <taxon>Araneomorphae</taxon>
        <taxon>Entelegynae</taxon>
        <taxon>Araneoidea</taxon>
        <taxon>Linyphiidae</taxon>
        <taxon>Erigoninae</taxon>
        <taxon>Oedothorax</taxon>
    </lineage>
</organism>
<accession>A0AAV6TGE8</accession>
<feature type="compositionally biased region" description="Polar residues" evidence="1">
    <location>
        <begin position="143"/>
        <end position="152"/>
    </location>
</feature>
<dbReference type="EMBL" id="JAFNEN010004806">
    <property type="protein sequence ID" value="KAG8170831.1"/>
    <property type="molecule type" value="Genomic_DNA"/>
</dbReference>
<keyword evidence="3" id="KW-1185">Reference proteome</keyword>
<name>A0AAV6TGE8_9ARAC</name>
<evidence type="ECO:0000256" key="1">
    <source>
        <dbReference type="SAM" id="MobiDB-lite"/>
    </source>
</evidence>
<dbReference type="AlphaFoldDB" id="A0AAV6TGE8"/>
<protein>
    <submittedName>
        <fullName evidence="2">Uncharacterized protein</fullName>
    </submittedName>
</protein>
<evidence type="ECO:0000313" key="3">
    <source>
        <dbReference type="Proteomes" id="UP000827092"/>
    </source>
</evidence>
<feature type="region of interest" description="Disordered" evidence="1">
    <location>
        <begin position="137"/>
        <end position="177"/>
    </location>
</feature>
<dbReference type="Proteomes" id="UP000827092">
    <property type="component" value="Unassembled WGS sequence"/>
</dbReference>
<proteinExistence type="predicted"/>
<sequence length="272" mass="29910">MKESRHRRIKKQPPPPGPMNVWLPRASYPWGLTLLTPSCIKLVKSKGIDGPLLSQVRIHTENKDQASFCPFALARFSVHSLSSPWDICFTIDRCNRPKAKKTHPESVLGANRALQGGSALGARSVILRGRFPLTMKSKENDESSGISLTGQQRRPGHRKRRGLLEQPSLSSGRNPFQGHESYKEKITFPGAPSTSPSWLRYRLGPEGPISVSGWGILTPFLFGRREPNTRGLRSAGGFRFGKGFSDLGGGLTPVQAVHMENPFSSFSPQGST</sequence>
<gene>
    <name evidence="2" type="ORF">JTE90_001991</name>
</gene>